<name>A0A4Y9ZJF0_9AGAM</name>
<dbReference type="OrthoDB" id="2884925at2759"/>
<dbReference type="EMBL" id="SFCI01002254">
    <property type="protein sequence ID" value="TFY74167.1"/>
    <property type="molecule type" value="Genomic_DNA"/>
</dbReference>
<reference evidence="2 3" key="1">
    <citation type="submission" date="2019-02" db="EMBL/GenBank/DDBJ databases">
        <title>Genome sequencing of the rare red list fungi Hericium alpestre (H. flagellum).</title>
        <authorList>
            <person name="Buettner E."/>
            <person name="Kellner H."/>
        </authorList>
    </citation>
    <scope>NUCLEOTIDE SEQUENCE [LARGE SCALE GENOMIC DNA]</scope>
    <source>
        <strain evidence="2 3">DSM 108284</strain>
    </source>
</reference>
<organism evidence="2 3">
    <name type="scientific">Hericium alpestre</name>
    <dbReference type="NCBI Taxonomy" id="135208"/>
    <lineage>
        <taxon>Eukaryota</taxon>
        <taxon>Fungi</taxon>
        <taxon>Dikarya</taxon>
        <taxon>Basidiomycota</taxon>
        <taxon>Agaricomycotina</taxon>
        <taxon>Agaricomycetes</taxon>
        <taxon>Russulales</taxon>
        <taxon>Hericiaceae</taxon>
        <taxon>Hericium</taxon>
    </lineage>
</organism>
<dbReference type="Gene3D" id="1.20.1280.50">
    <property type="match status" value="1"/>
</dbReference>
<feature type="domain" description="F-box" evidence="1">
    <location>
        <begin position="70"/>
        <end position="126"/>
    </location>
</feature>
<protein>
    <recommendedName>
        <fullName evidence="1">F-box domain-containing protein</fullName>
    </recommendedName>
</protein>
<evidence type="ECO:0000313" key="2">
    <source>
        <dbReference type="EMBL" id="TFY74167.1"/>
    </source>
</evidence>
<gene>
    <name evidence="2" type="ORF">EWM64_g9845</name>
</gene>
<dbReference type="InterPro" id="IPR001810">
    <property type="entry name" value="F-box_dom"/>
</dbReference>
<dbReference type="Pfam" id="PF12937">
    <property type="entry name" value="F-box-like"/>
    <property type="match status" value="1"/>
</dbReference>
<dbReference type="AlphaFoldDB" id="A0A4Y9ZJF0"/>
<accession>A0A4Y9ZJF0</accession>
<comment type="caution">
    <text evidence="2">The sequence shown here is derived from an EMBL/GenBank/DDBJ whole genome shotgun (WGS) entry which is preliminary data.</text>
</comment>
<dbReference type="STRING" id="135208.A0A4Y9ZJF0"/>
<feature type="non-terminal residue" evidence="2">
    <location>
        <position position="396"/>
    </location>
</feature>
<evidence type="ECO:0000313" key="3">
    <source>
        <dbReference type="Proteomes" id="UP000298061"/>
    </source>
</evidence>
<sequence length="396" mass="44762">MPPRIKKFPLPDPEHGWSTFVRSRLAFTEGVSPHDTIRAAHTQQALDAELSAIHLALCDVKTRRNALSTISALPDEVLIYIFELARATSRPASDPSHRLGWITVTHVCRHWRDTALDAPCLWNDIFSGRLNNQWTDLMLTRTREIPITIRWNLDEDEYCDHWDLRMLSPHVHRARHLTLRGPAATLVSFLSSRSFSNAVLKTLDLDGCWRNPDDQHVAPELPATMIGTRLPSLSEVCLAGLCIPWSAPILCELTHLEIYVHWLGRSDTTWFCEAYRNSSYDELLCALERMPALQVLVLKHCFPANSGPATRKVALPQLQLLTLHDASKPCFAIFQQLLIPPTCQLLLDTTDERQAQDIAALLPALAAHFSTQSIGPPFHTLRIYSPRAGRYTLDAW</sequence>
<dbReference type="SUPFAM" id="SSF52047">
    <property type="entry name" value="RNI-like"/>
    <property type="match status" value="1"/>
</dbReference>
<dbReference type="Proteomes" id="UP000298061">
    <property type="component" value="Unassembled WGS sequence"/>
</dbReference>
<keyword evidence="3" id="KW-1185">Reference proteome</keyword>
<proteinExistence type="predicted"/>
<evidence type="ECO:0000259" key="1">
    <source>
        <dbReference type="Pfam" id="PF12937"/>
    </source>
</evidence>